<evidence type="ECO:0000313" key="11">
    <source>
        <dbReference type="Proteomes" id="UP000178187"/>
    </source>
</evidence>
<protein>
    <recommendedName>
        <fullName evidence="8">Phosphate-specific transport system accessory protein PhoU</fullName>
    </recommendedName>
</protein>
<dbReference type="GO" id="GO:0045936">
    <property type="term" value="P:negative regulation of phosphate metabolic process"/>
    <property type="evidence" value="ECO:0007669"/>
    <property type="project" value="InterPro"/>
</dbReference>
<feature type="domain" description="PhoU" evidence="9">
    <location>
        <begin position="126"/>
        <end position="211"/>
    </location>
</feature>
<dbReference type="PANTHER" id="PTHR42930:SF3">
    <property type="entry name" value="PHOSPHATE-SPECIFIC TRANSPORT SYSTEM ACCESSORY PROTEIN PHOU"/>
    <property type="match status" value="1"/>
</dbReference>
<comment type="subcellular location">
    <subcellularLocation>
        <location evidence="1 8">Cytoplasm</location>
    </subcellularLocation>
</comment>
<dbReference type="SUPFAM" id="SSF109755">
    <property type="entry name" value="PhoU-like"/>
    <property type="match status" value="1"/>
</dbReference>
<dbReference type="InterPro" id="IPR026022">
    <property type="entry name" value="PhoU_dom"/>
</dbReference>
<keyword evidence="6 8" id="KW-0592">Phosphate transport</keyword>
<evidence type="ECO:0000256" key="6">
    <source>
        <dbReference type="ARBA" id="ARBA00022592"/>
    </source>
</evidence>
<evidence type="ECO:0000256" key="7">
    <source>
        <dbReference type="ARBA" id="ARBA00056181"/>
    </source>
</evidence>
<comment type="similarity">
    <text evidence="2 8">Belongs to the PhoU family.</text>
</comment>
<comment type="caution">
    <text evidence="10">The sequence shown here is derived from an EMBL/GenBank/DDBJ whole genome shotgun (WGS) entry which is preliminary data.</text>
</comment>
<dbReference type="PANTHER" id="PTHR42930">
    <property type="entry name" value="PHOSPHATE-SPECIFIC TRANSPORT SYSTEM ACCESSORY PROTEIN PHOU"/>
    <property type="match status" value="1"/>
</dbReference>
<organism evidence="10 11">
    <name type="scientific">Candidatus Danuiimicrobium aquiferis</name>
    <dbReference type="NCBI Taxonomy" id="1801832"/>
    <lineage>
        <taxon>Bacteria</taxon>
        <taxon>Pseudomonadati</taxon>
        <taxon>Candidatus Omnitrophota</taxon>
        <taxon>Candidatus Danuiimicrobium</taxon>
    </lineage>
</organism>
<sequence>MQREDYFMERHFDEELRELKEKLLQMASLAEDSISRSIKALTDRDKKLAQKVIDSDDEINMLEIEVDEICLKLLALRQPIAKDLRFITAAMRINSDLERIGDLSVNIAERTLDLLQEPLLKPLIDIPRMAQLAQKMVKDSLNAFVNRDAELAHDVCCRDDEVDQLNHQIFRELLTYMFQDPKNITRSVDLVLIGRHMERIADHATNIGEDVVYMVKGKTIKHHIQEKENRGKT</sequence>
<accession>A0A1G1L1V9</accession>
<dbReference type="GO" id="GO:0030643">
    <property type="term" value="P:intracellular phosphate ion homeostasis"/>
    <property type="evidence" value="ECO:0007669"/>
    <property type="project" value="InterPro"/>
</dbReference>
<dbReference type="FunFam" id="1.20.58.220:FF:000004">
    <property type="entry name" value="Phosphate-specific transport system accessory protein PhoU"/>
    <property type="match status" value="1"/>
</dbReference>
<dbReference type="Proteomes" id="UP000178187">
    <property type="component" value="Unassembled WGS sequence"/>
</dbReference>
<dbReference type="PIRSF" id="PIRSF003107">
    <property type="entry name" value="PhoU"/>
    <property type="match status" value="1"/>
</dbReference>
<dbReference type="InterPro" id="IPR038078">
    <property type="entry name" value="PhoU-like_sf"/>
</dbReference>
<dbReference type="InterPro" id="IPR028366">
    <property type="entry name" value="PhoU"/>
</dbReference>
<keyword evidence="5 8" id="KW-0963">Cytoplasm</keyword>
<dbReference type="Gene3D" id="1.20.58.220">
    <property type="entry name" value="Phosphate transport system protein phou homolog 2, domain 2"/>
    <property type="match status" value="2"/>
</dbReference>
<feature type="domain" description="PhoU" evidence="9">
    <location>
        <begin position="23"/>
        <end position="111"/>
    </location>
</feature>
<dbReference type="EMBL" id="MHFR01000014">
    <property type="protein sequence ID" value="OGW99116.1"/>
    <property type="molecule type" value="Genomic_DNA"/>
</dbReference>
<evidence type="ECO:0000313" key="10">
    <source>
        <dbReference type="EMBL" id="OGW99116.1"/>
    </source>
</evidence>
<comment type="function">
    <text evidence="7 8">Plays a role in the regulation of phosphate uptake.</text>
</comment>
<evidence type="ECO:0000256" key="4">
    <source>
        <dbReference type="ARBA" id="ARBA00022448"/>
    </source>
</evidence>
<dbReference type="GO" id="GO:0005737">
    <property type="term" value="C:cytoplasm"/>
    <property type="evidence" value="ECO:0007669"/>
    <property type="project" value="UniProtKB-SubCell"/>
</dbReference>
<name>A0A1G1L1V9_9BACT</name>
<evidence type="ECO:0000259" key="9">
    <source>
        <dbReference type="Pfam" id="PF01895"/>
    </source>
</evidence>
<dbReference type="GO" id="GO:0006817">
    <property type="term" value="P:phosphate ion transport"/>
    <property type="evidence" value="ECO:0007669"/>
    <property type="project" value="UniProtKB-KW"/>
</dbReference>
<reference evidence="10 11" key="1">
    <citation type="journal article" date="2016" name="Nat. Commun.">
        <title>Thousands of microbial genomes shed light on interconnected biogeochemical processes in an aquifer system.</title>
        <authorList>
            <person name="Anantharaman K."/>
            <person name="Brown C.T."/>
            <person name="Hug L.A."/>
            <person name="Sharon I."/>
            <person name="Castelle C.J."/>
            <person name="Probst A.J."/>
            <person name="Thomas B.C."/>
            <person name="Singh A."/>
            <person name="Wilkins M.J."/>
            <person name="Karaoz U."/>
            <person name="Brodie E.L."/>
            <person name="Williams K.H."/>
            <person name="Hubbard S.S."/>
            <person name="Banfield J.F."/>
        </authorList>
    </citation>
    <scope>NUCLEOTIDE SEQUENCE [LARGE SCALE GENOMIC DNA]</scope>
</reference>
<proteinExistence type="inferred from homology"/>
<dbReference type="Pfam" id="PF01895">
    <property type="entry name" value="PhoU"/>
    <property type="match status" value="2"/>
</dbReference>
<evidence type="ECO:0000256" key="2">
    <source>
        <dbReference type="ARBA" id="ARBA00008107"/>
    </source>
</evidence>
<keyword evidence="4 8" id="KW-0813">Transport</keyword>
<gene>
    <name evidence="10" type="ORF">A3G33_07765</name>
</gene>
<evidence type="ECO:0000256" key="8">
    <source>
        <dbReference type="PIRNR" id="PIRNR003107"/>
    </source>
</evidence>
<evidence type="ECO:0000256" key="5">
    <source>
        <dbReference type="ARBA" id="ARBA00022490"/>
    </source>
</evidence>
<dbReference type="AlphaFoldDB" id="A0A1G1L1V9"/>
<evidence type="ECO:0000256" key="1">
    <source>
        <dbReference type="ARBA" id="ARBA00004496"/>
    </source>
</evidence>
<comment type="subunit">
    <text evidence="3 8">Homodimer.</text>
</comment>
<evidence type="ECO:0000256" key="3">
    <source>
        <dbReference type="ARBA" id="ARBA00011738"/>
    </source>
</evidence>
<dbReference type="NCBIfam" id="TIGR02135">
    <property type="entry name" value="phoU_full"/>
    <property type="match status" value="1"/>
</dbReference>